<name>A0AAV7P968_PLEWA</name>
<feature type="compositionally biased region" description="Low complexity" evidence="2">
    <location>
        <begin position="13"/>
        <end position="32"/>
    </location>
</feature>
<feature type="region of interest" description="Disordered" evidence="2">
    <location>
        <begin position="1"/>
        <end position="36"/>
    </location>
</feature>
<dbReference type="InterPro" id="IPR004244">
    <property type="entry name" value="Transposase_22"/>
</dbReference>
<comment type="caution">
    <text evidence="3">The sequence shown here is derived from an EMBL/GenBank/DDBJ whole genome shotgun (WGS) entry which is preliminary data.</text>
</comment>
<feature type="compositionally biased region" description="Basic and acidic residues" evidence="2">
    <location>
        <begin position="1"/>
        <end position="12"/>
    </location>
</feature>
<protein>
    <submittedName>
        <fullName evidence="3">Uncharacterized protein</fullName>
    </submittedName>
</protein>
<dbReference type="AlphaFoldDB" id="A0AAV7P968"/>
<dbReference type="SUPFAM" id="SSF57997">
    <property type="entry name" value="Tropomyosin"/>
    <property type="match status" value="1"/>
</dbReference>
<dbReference type="EMBL" id="JANPWB010000011">
    <property type="protein sequence ID" value="KAJ1124289.1"/>
    <property type="molecule type" value="Genomic_DNA"/>
</dbReference>
<accession>A0AAV7P968</accession>
<dbReference type="Gene3D" id="1.20.1270.70">
    <property type="entry name" value="Designed single chain three-helix bundle"/>
    <property type="match status" value="1"/>
</dbReference>
<feature type="coiled-coil region" evidence="1">
    <location>
        <begin position="50"/>
        <end position="105"/>
    </location>
</feature>
<reference evidence="3" key="1">
    <citation type="journal article" date="2022" name="bioRxiv">
        <title>Sequencing and chromosome-scale assembly of the giantPleurodeles waltlgenome.</title>
        <authorList>
            <person name="Brown T."/>
            <person name="Elewa A."/>
            <person name="Iarovenko S."/>
            <person name="Subramanian E."/>
            <person name="Araus A.J."/>
            <person name="Petzold A."/>
            <person name="Susuki M."/>
            <person name="Suzuki K.-i.T."/>
            <person name="Hayashi T."/>
            <person name="Toyoda A."/>
            <person name="Oliveira C."/>
            <person name="Osipova E."/>
            <person name="Leigh N.D."/>
            <person name="Simon A."/>
            <person name="Yun M.H."/>
        </authorList>
    </citation>
    <scope>NUCLEOTIDE SEQUENCE</scope>
    <source>
        <strain evidence="3">20211129_DDA</strain>
        <tissue evidence="3">Liver</tissue>
    </source>
</reference>
<organism evidence="3 4">
    <name type="scientific">Pleurodeles waltl</name>
    <name type="common">Iberian ribbed newt</name>
    <dbReference type="NCBI Taxonomy" id="8319"/>
    <lineage>
        <taxon>Eukaryota</taxon>
        <taxon>Metazoa</taxon>
        <taxon>Chordata</taxon>
        <taxon>Craniata</taxon>
        <taxon>Vertebrata</taxon>
        <taxon>Euteleostomi</taxon>
        <taxon>Amphibia</taxon>
        <taxon>Batrachia</taxon>
        <taxon>Caudata</taxon>
        <taxon>Salamandroidea</taxon>
        <taxon>Salamandridae</taxon>
        <taxon>Pleurodelinae</taxon>
        <taxon>Pleurodeles</taxon>
    </lineage>
</organism>
<evidence type="ECO:0000313" key="4">
    <source>
        <dbReference type="Proteomes" id="UP001066276"/>
    </source>
</evidence>
<gene>
    <name evidence="3" type="ORF">NDU88_002750</name>
</gene>
<keyword evidence="1" id="KW-0175">Coiled coil</keyword>
<proteinExistence type="predicted"/>
<dbReference type="Proteomes" id="UP001066276">
    <property type="component" value="Chromosome 7"/>
</dbReference>
<evidence type="ECO:0000313" key="3">
    <source>
        <dbReference type="EMBL" id="KAJ1124289.1"/>
    </source>
</evidence>
<evidence type="ECO:0000256" key="2">
    <source>
        <dbReference type="SAM" id="MobiDB-lite"/>
    </source>
</evidence>
<dbReference type="Gene3D" id="3.30.70.1820">
    <property type="entry name" value="L1 transposable element, RRM domain"/>
    <property type="match status" value="1"/>
</dbReference>
<evidence type="ECO:0000256" key="1">
    <source>
        <dbReference type="SAM" id="Coils"/>
    </source>
</evidence>
<dbReference type="PANTHER" id="PTHR11505">
    <property type="entry name" value="L1 TRANSPOSABLE ELEMENT-RELATED"/>
    <property type="match status" value="1"/>
</dbReference>
<keyword evidence="4" id="KW-1185">Reference proteome</keyword>
<sequence length="170" mass="19447">MPPRTRPRDRAPTRVGTPESEAAETTARESGGNWERASLETNQKGIQEVCETLANKMDLLTQRTQALEKQVDQLNEAVEKHTREIDELKAKSKKGTERLESLENNARRNNIKLMNVPEGSEGEDIKAFVVDLLKQSEAWQGSVEVLSRDIQRVHRDPFRKPPNRIKPRRI</sequence>